<name>A0A2G9TSH2_TELCI</name>
<dbReference type="GO" id="GO:1990573">
    <property type="term" value="P:potassium ion import across plasma membrane"/>
    <property type="evidence" value="ECO:0007669"/>
    <property type="project" value="TreeGrafter"/>
</dbReference>
<comment type="subcellular location">
    <subcellularLocation>
        <location evidence="1">Membrane</location>
        <topology evidence="1">Multi-pass membrane protein</topology>
    </subcellularLocation>
</comment>
<dbReference type="InterPro" id="IPR018491">
    <property type="entry name" value="SLC12_C"/>
</dbReference>
<sequence length="286" mass="31968">EKPMYRWFNRWLALLCSLLCVHIMLAVSWKLTNAAILTFLKFYIYIKWKQSQIKSGQKLAGSSFTNTLSGLQNMERESDLSYKPQMLLLTGNPAARPALVDFANNIIMGRSLLICGFVIPQPVSSRTYIMTEKVDRQMSEWLANRDVSAFPATVANENQVEGAATLLQGARMRVFLEGGRTDRVAEEQKHMATLLRAFRVDCSDLNVITGFDLPPSRSTMDEFRDLVAPFRDGGTERRGLITDNPTDAAAICNVGFALFVVVGDDQPESSSNASCPRKSYICSELF</sequence>
<dbReference type="OrthoDB" id="2020542at2759"/>
<evidence type="ECO:0000256" key="4">
    <source>
        <dbReference type="ARBA" id="ARBA00023136"/>
    </source>
</evidence>
<evidence type="ECO:0000256" key="2">
    <source>
        <dbReference type="ARBA" id="ARBA00022692"/>
    </source>
</evidence>
<dbReference type="GO" id="GO:0016020">
    <property type="term" value="C:membrane"/>
    <property type="evidence" value="ECO:0007669"/>
    <property type="project" value="UniProtKB-SubCell"/>
</dbReference>
<feature type="non-terminal residue" evidence="6">
    <location>
        <position position="1"/>
    </location>
</feature>
<keyword evidence="3" id="KW-1133">Transmembrane helix</keyword>
<accession>A0A2G9TSH2</accession>
<keyword evidence="2" id="KW-0812">Transmembrane</keyword>
<dbReference type="AlphaFoldDB" id="A0A2G9TSH2"/>
<dbReference type="Proteomes" id="UP000230423">
    <property type="component" value="Unassembled WGS sequence"/>
</dbReference>
<dbReference type="GO" id="GO:0055078">
    <property type="term" value="P:sodium ion homeostasis"/>
    <property type="evidence" value="ECO:0007669"/>
    <property type="project" value="TreeGrafter"/>
</dbReference>
<evidence type="ECO:0000256" key="3">
    <source>
        <dbReference type="ARBA" id="ARBA00022989"/>
    </source>
</evidence>
<dbReference type="PANTHER" id="PTHR11827:SF7">
    <property type="entry name" value="SOLUTE CARRIER FAMILY 12 PROTEIN B0303.11"/>
    <property type="match status" value="1"/>
</dbReference>
<dbReference type="GO" id="GO:0055064">
    <property type="term" value="P:chloride ion homeostasis"/>
    <property type="evidence" value="ECO:0007669"/>
    <property type="project" value="TreeGrafter"/>
</dbReference>
<protein>
    <recommendedName>
        <fullName evidence="5">SLC12A transporter C-terminal domain-containing protein</fullName>
    </recommendedName>
</protein>
<evidence type="ECO:0000313" key="6">
    <source>
        <dbReference type="EMBL" id="PIO60963.1"/>
    </source>
</evidence>
<dbReference type="InterPro" id="IPR004842">
    <property type="entry name" value="SLC12A_fam"/>
</dbReference>
<feature type="domain" description="SLC12A transporter C-terminal" evidence="5">
    <location>
        <begin position="169"/>
        <end position="237"/>
    </location>
</feature>
<feature type="domain" description="SLC12A transporter C-terminal" evidence="5">
    <location>
        <begin position="96"/>
        <end position="168"/>
    </location>
</feature>
<dbReference type="PANTHER" id="PTHR11827">
    <property type="entry name" value="SOLUTE CARRIER FAMILY 12, CATION COTRANSPORTERS"/>
    <property type="match status" value="1"/>
</dbReference>
<dbReference type="GO" id="GO:0008511">
    <property type="term" value="F:sodium:potassium:chloride symporter activity"/>
    <property type="evidence" value="ECO:0007669"/>
    <property type="project" value="TreeGrafter"/>
</dbReference>
<dbReference type="Pfam" id="PF03522">
    <property type="entry name" value="SLC12"/>
    <property type="match status" value="2"/>
</dbReference>
<dbReference type="GO" id="GO:0006884">
    <property type="term" value="P:cell volume homeostasis"/>
    <property type="evidence" value="ECO:0007669"/>
    <property type="project" value="TreeGrafter"/>
</dbReference>
<proteinExistence type="predicted"/>
<keyword evidence="4" id="KW-0472">Membrane</keyword>
<gene>
    <name evidence="6" type="ORF">TELCIR_17528</name>
</gene>
<dbReference type="GO" id="GO:0055075">
    <property type="term" value="P:potassium ion homeostasis"/>
    <property type="evidence" value="ECO:0007669"/>
    <property type="project" value="TreeGrafter"/>
</dbReference>
<evidence type="ECO:0000256" key="1">
    <source>
        <dbReference type="ARBA" id="ARBA00004141"/>
    </source>
</evidence>
<evidence type="ECO:0000259" key="5">
    <source>
        <dbReference type="Pfam" id="PF03522"/>
    </source>
</evidence>
<evidence type="ECO:0000313" key="7">
    <source>
        <dbReference type="Proteomes" id="UP000230423"/>
    </source>
</evidence>
<organism evidence="6 7">
    <name type="scientific">Teladorsagia circumcincta</name>
    <name type="common">Brown stomach worm</name>
    <name type="synonym">Ostertagia circumcincta</name>
    <dbReference type="NCBI Taxonomy" id="45464"/>
    <lineage>
        <taxon>Eukaryota</taxon>
        <taxon>Metazoa</taxon>
        <taxon>Ecdysozoa</taxon>
        <taxon>Nematoda</taxon>
        <taxon>Chromadorea</taxon>
        <taxon>Rhabditida</taxon>
        <taxon>Rhabditina</taxon>
        <taxon>Rhabditomorpha</taxon>
        <taxon>Strongyloidea</taxon>
        <taxon>Trichostrongylidae</taxon>
        <taxon>Teladorsagia</taxon>
    </lineage>
</organism>
<dbReference type="EMBL" id="KZ354466">
    <property type="protein sequence ID" value="PIO60963.1"/>
    <property type="molecule type" value="Genomic_DNA"/>
</dbReference>
<keyword evidence="7" id="KW-1185">Reference proteome</keyword>
<reference evidence="6 7" key="1">
    <citation type="submission" date="2015-09" db="EMBL/GenBank/DDBJ databases">
        <title>Draft genome of the parasitic nematode Teladorsagia circumcincta isolate WARC Sus (inbred).</title>
        <authorList>
            <person name="Mitreva M."/>
        </authorList>
    </citation>
    <scope>NUCLEOTIDE SEQUENCE [LARGE SCALE GENOMIC DNA]</scope>
    <source>
        <strain evidence="6 7">S</strain>
    </source>
</reference>